<dbReference type="EMBL" id="JAAIVJ010000001">
    <property type="protein sequence ID" value="NEY88819.1"/>
    <property type="molecule type" value="Genomic_DNA"/>
</dbReference>
<keyword evidence="1" id="KW-0812">Transmembrane</keyword>
<feature type="transmembrane region" description="Helical" evidence="1">
    <location>
        <begin position="184"/>
        <end position="205"/>
    </location>
</feature>
<dbReference type="RefSeq" id="WP_164622838.1">
    <property type="nucleotide sequence ID" value="NZ_JAAIVJ010000001.1"/>
</dbReference>
<keyword evidence="3" id="KW-1185">Reference proteome</keyword>
<evidence type="ECO:0000313" key="2">
    <source>
        <dbReference type="EMBL" id="NEY88819.1"/>
    </source>
</evidence>
<dbReference type="Proteomes" id="UP000477782">
    <property type="component" value="Unassembled WGS sequence"/>
</dbReference>
<accession>A0A6M0QN62</accession>
<protein>
    <submittedName>
        <fullName evidence="2">Uncharacterized protein</fullName>
    </submittedName>
</protein>
<keyword evidence="1" id="KW-0472">Membrane</keyword>
<sequence length="211" mass="22991">MSYQPRFDKEFDTVCFKSSRTVGTPAETTGTPSLTAAIAQLDCAISMSPLPELAAFDSRDEVTDANLFLSGTEDETEAPANFLRVSPRSRLARSRVVALRRRQMRSHLQRAQVQWPLAGGQDEGELARLRDCLYPEVEEIVEERPSTQMRLATHAISLSLVATALPIGAAVMTYNLLKGEDMRVTARLTTLTGLALAIFAGNPALGQLVGL</sequence>
<comment type="caution">
    <text evidence="2">The sequence shown here is derived from an EMBL/GenBank/DDBJ whole genome shotgun (WGS) entry which is preliminary data.</text>
</comment>
<dbReference type="AlphaFoldDB" id="A0A6M0QN62"/>
<name>A0A6M0QN62_9RHOB</name>
<gene>
    <name evidence="2" type="ORF">G4Z14_00775</name>
</gene>
<evidence type="ECO:0000256" key="1">
    <source>
        <dbReference type="SAM" id="Phobius"/>
    </source>
</evidence>
<evidence type="ECO:0000313" key="3">
    <source>
        <dbReference type="Proteomes" id="UP000477782"/>
    </source>
</evidence>
<proteinExistence type="predicted"/>
<keyword evidence="1" id="KW-1133">Transmembrane helix</keyword>
<organism evidence="2 3">
    <name type="scientific">Tabrizicola oligotrophica</name>
    <dbReference type="NCBI Taxonomy" id="2710650"/>
    <lineage>
        <taxon>Bacteria</taxon>
        <taxon>Pseudomonadati</taxon>
        <taxon>Pseudomonadota</taxon>
        <taxon>Alphaproteobacteria</taxon>
        <taxon>Rhodobacterales</taxon>
        <taxon>Paracoccaceae</taxon>
        <taxon>Tabrizicola</taxon>
    </lineage>
</organism>
<feature type="transmembrane region" description="Helical" evidence="1">
    <location>
        <begin position="155"/>
        <end position="177"/>
    </location>
</feature>
<reference evidence="2 3" key="1">
    <citation type="submission" date="2020-02" db="EMBL/GenBank/DDBJ databases">
        <authorList>
            <person name="Chen W.-M."/>
        </authorList>
    </citation>
    <scope>NUCLEOTIDE SEQUENCE [LARGE SCALE GENOMIC DNA]</scope>
    <source>
        <strain evidence="2 3">KMS-5</strain>
    </source>
</reference>